<gene>
    <name evidence="3" type="ORF">R77569_04152</name>
    <name evidence="2" type="ORF">R77591_02308</name>
</gene>
<reference evidence="2 5" key="1">
    <citation type="submission" date="2023-07" db="EMBL/GenBank/DDBJ databases">
        <authorList>
            <person name="Peeters C."/>
        </authorList>
    </citation>
    <scope>NUCLEOTIDE SEQUENCE</scope>
    <source>
        <strain evidence="3 5">R-77569</strain>
        <strain evidence="2">R-77591</strain>
    </source>
</reference>
<dbReference type="Proteomes" id="UP001190452">
    <property type="component" value="Unassembled WGS sequence"/>
</dbReference>
<dbReference type="EMBL" id="CAUDKV010000022">
    <property type="protein sequence ID" value="CAJ0891568.1"/>
    <property type="molecule type" value="Genomic_DNA"/>
</dbReference>
<evidence type="ECO:0000313" key="3">
    <source>
        <dbReference type="EMBL" id="CAJ0891568.1"/>
    </source>
</evidence>
<evidence type="ECO:0000313" key="5">
    <source>
        <dbReference type="Proteomes" id="UP001190452"/>
    </source>
</evidence>
<evidence type="ECO:0000256" key="1">
    <source>
        <dbReference type="SAM" id="MobiDB-lite"/>
    </source>
</evidence>
<dbReference type="AlphaFoldDB" id="A0AAD2AMQ8"/>
<keyword evidence="5" id="KW-1185">Reference proteome</keyword>
<dbReference type="EMBL" id="CATVXE010000009">
    <property type="protein sequence ID" value="CAJ0683491.1"/>
    <property type="molecule type" value="Genomic_DNA"/>
</dbReference>
<evidence type="ECO:0000313" key="4">
    <source>
        <dbReference type="Proteomes" id="UP001190002"/>
    </source>
</evidence>
<feature type="compositionally biased region" description="Basic and acidic residues" evidence="1">
    <location>
        <begin position="36"/>
        <end position="47"/>
    </location>
</feature>
<feature type="region of interest" description="Disordered" evidence="1">
    <location>
        <begin position="1"/>
        <end position="96"/>
    </location>
</feature>
<dbReference type="Proteomes" id="UP001190002">
    <property type="component" value="Unassembled WGS sequence"/>
</dbReference>
<sequence>MKQHAQQQHKPPAEPADQKGMQKGNRHTEQSQAHGGTKDSSEADRALRSPRQHSTDQSIKRAAHAPAEDGRAAAQEGQMPQNQQRLGQHQNSRKQP</sequence>
<comment type="caution">
    <text evidence="2">The sequence shown here is derived from an EMBL/GenBank/DDBJ whole genome shotgun (WGS) entry which is preliminary data.</text>
</comment>
<organism evidence="2 4">
    <name type="scientific">Ralstonia mannitolilytica</name>
    <dbReference type="NCBI Taxonomy" id="105219"/>
    <lineage>
        <taxon>Bacteria</taxon>
        <taxon>Pseudomonadati</taxon>
        <taxon>Pseudomonadota</taxon>
        <taxon>Betaproteobacteria</taxon>
        <taxon>Burkholderiales</taxon>
        <taxon>Burkholderiaceae</taxon>
        <taxon>Ralstonia</taxon>
    </lineage>
</organism>
<proteinExistence type="predicted"/>
<feature type="compositionally biased region" description="Polar residues" evidence="1">
    <location>
        <begin position="78"/>
        <end position="90"/>
    </location>
</feature>
<dbReference type="RefSeq" id="WP_104565306.1">
    <property type="nucleotide sequence ID" value="NZ_CATVXE010000009.1"/>
</dbReference>
<name>A0AAD2AMQ8_9RALS</name>
<evidence type="ECO:0000313" key="2">
    <source>
        <dbReference type="EMBL" id="CAJ0683491.1"/>
    </source>
</evidence>
<accession>A0AAD2AMQ8</accession>
<protein>
    <submittedName>
        <fullName evidence="2">Uncharacterized protein</fullName>
    </submittedName>
</protein>